<dbReference type="GO" id="GO:0097361">
    <property type="term" value="C:cytosolic [4Fe-4S] assembly targeting complex"/>
    <property type="evidence" value="ECO:0007669"/>
    <property type="project" value="InterPro"/>
</dbReference>
<dbReference type="PROSITE" id="PS00678">
    <property type="entry name" value="WD_REPEATS_1"/>
    <property type="match status" value="1"/>
</dbReference>
<proteinExistence type="inferred from homology"/>
<evidence type="ECO:0000256" key="2">
    <source>
        <dbReference type="ARBA" id="ARBA00022737"/>
    </source>
</evidence>
<feature type="repeat" description="WD" evidence="5">
    <location>
        <begin position="299"/>
        <end position="335"/>
    </location>
</feature>
<dbReference type="GO" id="GO:0016226">
    <property type="term" value="P:iron-sulfur cluster assembly"/>
    <property type="evidence" value="ECO:0007669"/>
    <property type="project" value="UniProtKB-UniRule"/>
</dbReference>
<dbReference type="AlphaFoldDB" id="A0A9Q0MUD8"/>
<protein>
    <recommendedName>
        <fullName evidence="4">Probable cytosolic iron-sulfur protein assembly protein Ciao1</fullName>
    </recommendedName>
</protein>
<dbReference type="PRINTS" id="PR00320">
    <property type="entry name" value="GPROTEINBRPT"/>
</dbReference>
<dbReference type="InterPro" id="IPR015943">
    <property type="entry name" value="WD40/YVTN_repeat-like_dom_sf"/>
</dbReference>
<keyword evidence="1 5" id="KW-0853">WD repeat</keyword>
<name>A0A9Q0MUD8_9DIPT</name>
<dbReference type="Proteomes" id="UP001151699">
    <property type="component" value="Chromosome X"/>
</dbReference>
<sequence>MGHLELQHTLTGHKGRVWGADWHPKNNALATCGEDKTIRLWSQEGNRWITKTILSDSHTRTIRDISWSPCGQFLASASFDATTAIWDRKSGQFECNATLEGHENEVKSVAWSRSGSLLSTCSRDKSVWIWEVAGEDEFECAAVLNAHTQDVKKVTWHPNEDILASASYDNTIKMYKEDPADNDWMCVSTLTGHTSTVWSISFDATGNRLASCSDDRTIKIWQSYLPGNVEGIATPDGDAVWKCVCTISGHHTRSIYDISWCPHTGLIATACGDDIVRIFKEAENSTKIAPVFEIVTAQHGAHSQDVNTVKWCPSTPGLLLSTSDDGEAKIWKYES</sequence>
<feature type="repeat" description="WD" evidence="5">
    <location>
        <begin position="55"/>
        <end position="96"/>
    </location>
</feature>
<dbReference type="PANTHER" id="PTHR19920">
    <property type="entry name" value="WD40 PROTEIN CIAO1"/>
    <property type="match status" value="1"/>
</dbReference>
<dbReference type="SMART" id="SM00320">
    <property type="entry name" value="WD40"/>
    <property type="match status" value="7"/>
</dbReference>
<evidence type="ECO:0000256" key="1">
    <source>
        <dbReference type="ARBA" id="ARBA00022574"/>
    </source>
</evidence>
<keyword evidence="7" id="KW-1185">Reference proteome</keyword>
<dbReference type="PROSITE" id="PS50294">
    <property type="entry name" value="WD_REPEATS_REGION"/>
    <property type="match status" value="6"/>
</dbReference>
<reference evidence="6" key="1">
    <citation type="submission" date="2022-07" db="EMBL/GenBank/DDBJ databases">
        <authorList>
            <person name="Trinca V."/>
            <person name="Uliana J.V.C."/>
            <person name="Torres T.T."/>
            <person name="Ward R.J."/>
            <person name="Monesi N."/>
        </authorList>
    </citation>
    <scope>NUCLEOTIDE SEQUENCE</scope>
    <source>
        <strain evidence="6">HSMRA1968</strain>
        <tissue evidence="6">Whole embryos</tissue>
    </source>
</reference>
<comment type="similarity">
    <text evidence="4">Belongs to the WD repeat CIA1 family.</text>
</comment>
<comment type="function">
    <text evidence="3">Key component of the cytosolic iron-sulfur protein assembly (CIA) complex, a multiprotein complex that mediates the incorporation of iron-sulfur cluster into extramitochondrial Fe/S proteins. As a CIA complex component, interacts specifically with CIAO2A or CIAO2B and MMS19 to assist different branches of iron-sulfur protein assembly, depending of its interactors. The complex CIAO1:CIAO2B:MMS19 binds to and facilitates the assembly of most cytosolic-nuclear Fe/S proteins. CIAO1:CIAO2A specifically matures ACO1 and stabilizes IREB2. Seems to specifically modulate the transactivation activity of WT1. As part of the mitotic spindle-associated MMXD complex it may play a role in chromosome segregation.</text>
</comment>
<dbReference type="InterPro" id="IPR028608">
    <property type="entry name" value="CIAO1/Cia1"/>
</dbReference>
<dbReference type="InterPro" id="IPR020472">
    <property type="entry name" value="WD40_PAC1"/>
</dbReference>
<feature type="repeat" description="WD" evidence="5">
    <location>
        <begin position="190"/>
        <end position="222"/>
    </location>
</feature>
<dbReference type="HAMAP" id="MF_03037">
    <property type="entry name" value="ciao1"/>
    <property type="match status" value="1"/>
</dbReference>
<dbReference type="InterPro" id="IPR019775">
    <property type="entry name" value="WD40_repeat_CS"/>
</dbReference>
<feature type="repeat" description="WD" evidence="5">
    <location>
        <begin position="99"/>
        <end position="132"/>
    </location>
</feature>
<keyword evidence="2" id="KW-0677">Repeat</keyword>
<dbReference type="EMBL" id="WJQU01000003">
    <property type="protein sequence ID" value="KAJ6638201.1"/>
    <property type="molecule type" value="Genomic_DNA"/>
</dbReference>
<dbReference type="InterPro" id="IPR036322">
    <property type="entry name" value="WD40_repeat_dom_sf"/>
</dbReference>
<dbReference type="PROSITE" id="PS50082">
    <property type="entry name" value="WD_REPEATS_2"/>
    <property type="match status" value="6"/>
</dbReference>
<accession>A0A9Q0MUD8</accession>
<evidence type="ECO:0000256" key="5">
    <source>
        <dbReference type="PROSITE-ProRule" id="PRU00221"/>
    </source>
</evidence>
<dbReference type="OrthoDB" id="284782at2759"/>
<dbReference type="PANTHER" id="PTHR19920:SF0">
    <property type="entry name" value="CYTOSOLIC IRON-SULFUR PROTEIN ASSEMBLY PROTEIN CIAO1-RELATED"/>
    <property type="match status" value="1"/>
</dbReference>
<evidence type="ECO:0000313" key="6">
    <source>
        <dbReference type="EMBL" id="KAJ6638201.1"/>
    </source>
</evidence>
<evidence type="ECO:0000313" key="7">
    <source>
        <dbReference type="Proteomes" id="UP001151699"/>
    </source>
</evidence>
<evidence type="ECO:0000256" key="3">
    <source>
        <dbReference type="ARBA" id="ARBA00060126"/>
    </source>
</evidence>
<dbReference type="SUPFAM" id="SSF50978">
    <property type="entry name" value="WD40 repeat-like"/>
    <property type="match status" value="1"/>
</dbReference>
<dbReference type="InterPro" id="IPR001680">
    <property type="entry name" value="WD40_rpt"/>
</dbReference>
<feature type="repeat" description="WD" evidence="5">
    <location>
        <begin position="10"/>
        <end position="42"/>
    </location>
</feature>
<comment type="caution">
    <text evidence="6">The sequence shown here is derived from an EMBL/GenBank/DDBJ whole genome shotgun (WGS) entry which is preliminary data.</text>
</comment>
<feature type="repeat" description="WD" evidence="5">
    <location>
        <begin position="144"/>
        <end position="176"/>
    </location>
</feature>
<comment type="function">
    <text evidence="4">Essential component of the cytosolic iron-sulfur (Fe/S) protein assembly machinery. Required for the maturation of extramitochondrial Fe/S proteins.</text>
</comment>
<dbReference type="CDD" id="cd00200">
    <property type="entry name" value="WD40"/>
    <property type="match status" value="1"/>
</dbReference>
<gene>
    <name evidence="4 6" type="primary">Ciao1</name>
    <name evidence="6" type="ORF">Bhyg_10934</name>
</gene>
<evidence type="ECO:0000256" key="4">
    <source>
        <dbReference type="HAMAP-Rule" id="MF_03037"/>
    </source>
</evidence>
<dbReference type="Gene3D" id="2.130.10.10">
    <property type="entry name" value="YVTN repeat-like/Quinoprotein amine dehydrogenase"/>
    <property type="match status" value="1"/>
</dbReference>
<dbReference type="Pfam" id="PF00400">
    <property type="entry name" value="WD40"/>
    <property type="match status" value="7"/>
</dbReference>
<dbReference type="FunFam" id="2.130.10.10:FF:000136">
    <property type="entry name" value="Probable cytosolic iron-sulfur protein assembly protein CIAO1"/>
    <property type="match status" value="1"/>
</dbReference>
<organism evidence="6 7">
    <name type="scientific">Pseudolycoriella hygida</name>
    <dbReference type="NCBI Taxonomy" id="35572"/>
    <lineage>
        <taxon>Eukaryota</taxon>
        <taxon>Metazoa</taxon>
        <taxon>Ecdysozoa</taxon>
        <taxon>Arthropoda</taxon>
        <taxon>Hexapoda</taxon>
        <taxon>Insecta</taxon>
        <taxon>Pterygota</taxon>
        <taxon>Neoptera</taxon>
        <taxon>Endopterygota</taxon>
        <taxon>Diptera</taxon>
        <taxon>Nematocera</taxon>
        <taxon>Sciaroidea</taxon>
        <taxon>Sciaridae</taxon>
        <taxon>Pseudolycoriella</taxon>
    </lineage>
</organism>